<organism evidence="3 4">
    <name type="scientific">Halobacterium litoreum</name>
    <dbReference type="NCBI Taxonomy" id="2039234"/>
    <lineage>
        <taxon>Archaea</taxon>
        <taxon>Methanobacteriati</taxon>
        <taxon>Methanobacteriota</taxon>
        <taxon>Stenosarchaea group</taxon>
        <taxon>Halobacteria</taxon>
        <taxon>Halobacteriales</taxon>
        <taxon>Halobacteriaceae</taxon>
        <taxon>Halobacterium</taxon>
    </lineage>
</organism>
<dbReference type="Pfam" id="PF07760">
    <property type="entry name" value="DUF1616"/>
    <property type="match status" value="1"/>
</dbReference>
<feature type="transmembrane region" description="Helical" evidence="1">
    <location>
        <begin position="49"/>
        <end position="75"/>
    </location>
</feature>
<accession>A0ABD5NBC9</accession>
<keyword evidence="1" id="KW-1133">Transmembrane helix</keyword>
<evidence type="ECO:0000313" key="4">
    <source>
        <dbReference type="Proteomes" id="UP001595660"/>
    </source>
</evidence>
<dbReference type="InterPro" id="IPR011674">
    <property type="entry name" value="DUF1616"/>
</dbReference>
<protein>
    <submittedName>
        <fullName evidence="3">DUF1616 domain-containing protein</fullName>
    </submittedName>
</protein>
<dbReference type="GeneID" id="69117655"/>
<evidence type="ECO:0000313" key="3">
    <source>
        <dbReference type="EMBL" id="MFC3476437.1"/>
    </source>
</evidence>
<name>A0ABD5NBC9_9EURY</name>
<feature type="transmembrane region" description="Helical" evidence="1">
    <location>
        <begin position="96"/>
        <end position="117"/>
    </location>
</feature>
<comment type="caution">
    <text evidence="3">The sequence shown here is derived from an EMBL/GenBank/DDBJ whole genome shotgun (WGS) entry which is preliminary data.</text>
</comment>
<dbReference type="AlphaFoldDB" id="A0ABD5NBC9"/>
<keyword evidence="1" id="KW-0812">Transmembrane</keyword>
<reference evidence="3 4" key="1">
    <citation type="journal article" date="2019" name="Int. J. Syst. Evol. Microbiol.">
        <title>The Global Catalogue of Microorganisms (GCM) 10K type strain sequencing project: providing services to taxonomists for standard genome sequencing and annotation.</title>
        <authorList>
            <consortium name="The Broad Institute Genomics Platform"/>
            <consortium name="The Broad Institute Genome Sequencing Center for Infectious Disease"/>
            <person name="Wu L."/>
            <person name="Ma J."/>
        </authorList>
    </citation>
    <scope>NUCLEOTIDE SEQUENCE [LARGE SCALE GENOMIC DNA]</scope>
    <source>
        <strain evidence="3 4">CGMCC 1.12562</strain>
    </source>
</reference>
<gene>
    <name evidence="3" type="ORF">ACFOKC_01725</name>
</gene>
<sequence>MMRDSDAVESRPGDHGLAAATGDLAAVAGFALVAGSLLLADVVTGPAQVALAAVLLGFAPGYATVSALFPARGVLDPARRRTRWVRGPNWVERLSLSVATSLVLVVLLGVPISLLGLDFGARTLTVAVVAVVAAGALLGAWRRLRLPSEDRLVVPVARLRAEAKASTVDVPAVDAALNVALAVAVVAAASALAVGLAAPDRGEAYTEVALLDDRGGDLVASNYTTSIERGDPANVTLTVENREGESREYTAVLVLQRVRTTDGQTVVLEREELDRIGLSVPDERTAERTLTARPTMLGDDLRMNVFVYPGDAPSEASASSAPHHLFLWVDVQRASAGNASASAAGSASPSLV</sequence>
<evidence type="ECO:0000256" key="1">
    <source>
        <dbReference type="SAM" id="Phobius"/>
    </source>
</evidence>
<feature type="transmembrane region" description="Helical" evidence="1">
    <location>
        <begin position="21"/>
        <end position="43"/>
    </location>
</feature>
<keyword evidence="4" id="KW-1185">Reference proteome</keyword>
<feature type="domain" description="DUF1616" evidence="2">
    <location>
        <begin position="30"/>
        <end position="330"/>
    </location>
</feature>
<dbReference type="RefSeq" id="WP_232572414.1">
    <property type="nucleotide sequence ID" value="NZ_CP089466.1"/>
</dbReference>
<feature type="transmembrane region" description="Helical" evidence="1">
    <location>
        <begin position="123"/>
        <end position="141"/>
    </location>
</feature>
<proteinExistence type="predicted"/>
<dbReference type="EMBL" id="JBHRWN010000002">
    <property type="protein sequence ID" value="MFC3476437.1"/>
    <property type="molecule type" value="Genomic_DNA"/>
</dbReference>
<evidence type="ECO:0000259" key="2">
    <source>
        <dbReference type="Pfam" id="PF07760"/>
    </source>
</evidence>
<dbReference type="Proteomes" id="UP001595660">
    <property type="component" value="Unassembled WGS sequence"/>
</dbReference>
<keyword evidence="1" id="KW-0472">Membrane</keyword>